<keyword evidence="3" id="KW-1185">Reference proteome</keyword>
<gene>
    <name evidence="2" type="ORF">NDU88_005033</name>
</gene>
<reference evidence="2" key="1">
    <citation type="journal article" date="2022" name="bioRxiv">
        <title>Sequencing and chromosome-scale assembly of the giantPleurodeles waltlgenome.</title>
        <authorList>
            <person name="Brown T."/>
            <person name="Elewa A."/>
            <person name="Iarovenko S."/>
            <person name="Subramanian E."/>
            <person name="Araus A.J."/>
            <person name="Petzold A."/>
            <person name="Susuki M."/>
            <person name="Suzuki K.-i.T."/>
            <person name="Hayashi T."/>
            <person name="Toyoda A."/>
            <person name="Oliveira C."/>
            <person name="Osipova E."/>
            <person name="Leigh N.D."/>
            <person name="Simon A."/>
            <person name="Yun M.H."/>
        </authorList>
    </citation>
    <scope>NUCLEOTIDE SEQUENCE</scope>
    <source>
        <strain evidence="2">20211129_DDA</strain>
        <tissue evidence="2">Liver</tissue>
    </source>
</reference>
<organism evidence="2 3">
    <name type="scientific">Pleurodeles waltl</name>
    <name type="common">Iberian ribbed newt</name>
    <dbReference type="NCBI Taxonomy" id="8319"/>
    <lineage>
        <taxon>Eukaryota</taxon>
        <taxon>Metazoa</taxon>
        <taxon>Chordata</taxon>
        <taxon>Craniata</taxon>
        <taxon>Vertebrata</taxon>
        <taxon>Euteleostomi</taxon>
        <taxon>Amphibia</taxon>
        <taxon>Batrachia</taxon>
        <taxon>Caudata</taxon>
        <taxon>Salamandroidea</taxon>
        <taxon>Salamandridae</taxon>
        <taxon>Pleurodelinae</taxon>
        <taxon>Pleurodeles</taxon>
    </lineage>
</organism>
<evidence type="ECO:0000313" key="3">
    <source>
        <dbReference type="Proteomes" id="UP001066276"/>
    </source>
</evidence>
<sequence length="70" mass="7601">MAALVITCSPPHACKGEQQKQVSGRGCPRVRGAARTQSTSKGEEREEPQVINDRRAGWENLEGDNEGSHV</sequence>
<protein>
    <submittedName>
        <fullName evidence="2">Uncharacterized protein</fullName>
    </submittedName>
</protein>
<proteinExistence type="predicted"/>
<accession>A0AAV7TSW9</accession>
<dbReference type="AlphaFoldDB" id="A0AAV7TSW9"/>
<name>A0AAV7TSW9_PLEWA</name>
<dbReference type="EMBL" id="JANPWB010000006">
    <property type="protein sequence ID" value="KAJ1179800.1"/>
    <property type="molecule type" value="Genomic_DNA"/>
</dbReference>
<feature type="region of interest" description="Disordered" evidence="1">
    <location>
        <begin position="13"/>
        <end position="70"/>
    </location>
</feature>
<dbReference type="Proteomes" id="UP001066276">
    <property type="component" value="Chromosome 3_2"/>
</dbReference>
<evidence type="ECO:0000256" key="1">
    <source>
        <dbReference type="SAM" id="MobiDB-lite"/>
    </source>
</evidence>
<feature type="compositionally biased region" description="Acidic residues" evidence="1">
    <location>
        <begin position="61"/>
        <end position="70"/>
    </location>
</feature>
<evidence type="ECO:0000313" key="2">
    <source>
        <dbReference type="EMBL" id="KAJ1179800.1"/>
    </source>
</evidence>
<comment type="caution">
    <text evidence="2">The sequence shown here is derived from an EMBL/GenBank/DDBJ whole genome shotgun (WGS) entry which is preliminary data.</text>
</comment>
<feature type="compositionally biased region" description="Basic and acidic residues" evidence="1">
    <location>
        <begin position="41"/>
        <end position="57"/>
    </location>
</feature>